<evidence type="ECO:0000256" key="1">
    <source>
        <dbReference type="ARBA" id="ARBA00022801"/>
    </source>
</evidence>
<dbReference type="STRING" id="402596.SAMN04489844_2389"/>
<dbReference type="AlphaFoldDB" id="A0A1H4SXZ2"/>
<dbReference type="InterPro" id="IPR042003">
    <property type="entry name" value="Sortase_E"/>
</dbReference>
<dbReference type="Pfam" id="PF04203">
    <property type="entry name" value="Sortase"/>
    <property type="match status" value="1"/>
</dbReference>
<feature type="chain" id="PRO_5011725550" evidence="3">
    <location>
        <begin position="23"/>
        <end position="253"/>
    </location>
</feature>
<sequence>MAGRPALVLAAAVVAVATGCTAEDPRRGTAPAESGTTSAPATPSTPATPSPTSPTPEATTTAPTEEPTAEPTAEPTSEPAAVPEPRRSFVTIPAIGLRDFPVVRYRGSPDDAPGTALQDAGEMASPRGPRGGTAPGEVGNYIVTGHRLTGTAPLRSSPSLVRGDRILVRTGDTVFVYEVRRTRWTSFRRPASLRAQRAEVPGHPDETATRPMITLSTCATLEDHANGNYWADRFDNPEHRIDKIGVLVDTRPA</sequence>
<accession>A0A1H4SXZ2</accession>
<keyword evidence="3" id="KW-0732">Signal</keyword>
<dbReference type="RefSeq" id="WP_175539644.1">
    <property type="nucleotide sequence ID" value="NZ_FNRT01000002.1"/>
</dbReference>
<name>A0A1H4SXZ2_9ACTN</name>
<dbReference type="PROSITE" id="PS51257">
    <property type="entry name" value="PROKAR_LIPOPROTEIN"/>
    <property type="match status" value="1"/>
</dbReference>
<evidence type="ECO:0000256" key="3">
    <source>
        <dbReference type="SAM" id="SignalP"/>
    </source>
</evidence>
<keyword evidence="1" id="KW-0378">Hydrolase</keyword>
<feature type="signal peptide" evidence="3">
    <location>
        <begin position="1"/>
        <end position="22"/>
    </location>
</feature>
<feature type="compositionally biased region" description="Low complexity" evidence="2">
    <location>
        <begin position="29"/>
        <end position="45"/>
    </location>
</feature>
<proteinExistence type="predicted"/>
<evidence type="ECO:0000256" key="2">
    <source>
        <dbReference type="SAM" id="MobiDB-lite"/>
    </source>
</evidence>
<feature type="region of interest" description="Disordered" evidence="2">
    <location>
        <begin position="18"/>
        <end position="87"/>
    </location>
</feature>
<dbReference type="Proteomes" id="UP000198742">
    <property type="component" value="Unassembled WGS sequence"/>
</dbReference>
<keyword evidence="5" id="KW-1185">Reference proteome</keyword>
<dbReference type="EMBL" id="FNRT01000002">
    <property type="protein sequence ID" value="SEC48824.1"/>
    <property type="molecule type" value="Genomic_DNA"/>
</dbReference>
<dbReference type="InterPro" id="IPR023365">
    <property type="entry name" value="Sortase_dom-sf"/>
</dbReference>
<feature type="compositionally biased region" description="Low complexity" evidence="2">
    <location>
        <begin position="55"/>
        <end position="83"/>
    </location>
</feature>
<dbReference type="Gene3D" id="2.40.260.10">
    <property type="entry name" value="Sortase"/>
    <property type="match status" value="1"/>
</dbReference>
<gene>
    <name evidence="4" type="ORF">SAMN04489844_2389</name>
</gene>
<reference evidence="5" key="1">
    <citation type="submission" date="2016-10" db="EMBL/GenBank/DDBJ databases">
        <authorList>
            <person name="Varghese N."/>
            <person name="Submissions S."/>
        </authorList>
    </citation>
    <scope>NUCLEOTIDE SEQUENCE [LARGE SCALE GENOMIC DNA]</scope>
    <source>
        <strain evidence="5">DSM 22017</strain>
    </source>
</reference>
<evidence type="ECO:0000313" key="4">
    <source>
        <dbReference type="EMBL" id="SEC48824.1"/>
    </source>
</evidence>
<dbReference type="CDD" id="cd05830">
    <property type="entry name" value="Sortase_E"/>
    <property type="match status" value="1"/>
</dbReference>
<dbReference type="InterPro" id="IPR005754">
    <property type="entry name" value="Sortase"/>
</dbReference>
<feature type="region of interest" description="Disordered" evidence="2">
    <location>
        <begin position="108"/>
        <end position="135"/>
    </location>
</feature>
<dbReference type="GO" id="GO:0016787">
    <property type="term" value="F:hydrolase activity"/>
    <property type="evidence" value="ECO:0007669"/>
    <property type="project" value="UniProtKB-KW"/>
</dbReference>
<organism evidence="4 5">
    <name type="scientific">Nocardioides exalbidus</name>
    <dbReference type="NCBI Taxonomy" id="402596"/>
    <lineage>
        <taxon>Bacteria</taxon>
        <taxon>Bacillati</taxon>
        <taxon>Actinomycetota</taxon>
        <taxon>Actinomycetes</taxon>
        <taxon>Propionibacteriales</taxon>
        <taxon>Nocardioidaceae</taxon>
        <taxon>Nocardioides</taxon>
    </lineage>
</organism>
<dbReference type="SUPFAM" id="SSF63817">
    <property type="entry name" value="Sortase"/>
    <property type="match status" value="1"/>
</dbReference>
<evidence type="ECO:0000313" key="5">
    <source>
        <dbReference type="Proteomes" id="UP000198742"/>
    </source>
</evidence>
<protein>
    <submittedName>
        <fullName evidence="4">Sortase A</fullName>
    </submittedName>
</protein>